<evidence type="ECO:0000256" key="1">
    <source>
        <dbReference type="ARBA" id="ARBA00004448"/>
    </source>
</evidence>
<protein>
    <recommendedName>
        <fullName evidence="16">Mitochondrial phosphate carrier protein 2</fullName>
    </recommendedName>
</protein>
<evidence type="ECO:0000256" key="4">
    <source>
        <dbReference type="ARBA" id="ARBA00022692"/>
    </source>
</evidence>
<evidence type="ECO:0000256" key="2">
    <source>
        <dbReference type="ARBA" id="ARBA00006375"/>
    </source>
</evidence>
<evidence type="ECO:0000256" key="7">
    <source>
        <dbReference type="ARBA" id="ARBA00022989"/>
    </source>
</evidence>
<comment type="caution">
    <text evidence="14">The sequence shown here is derived from an EMBL/GenBank/DDBJ whole genome shotgun (WGS) entry which is preliminary data.</text>
</comment>
<dbReference type="GO" id="GO:0005743">
    <property type="term" value="C:mitochondrial inner membrane"/>
    <property type="evidence" value="ECO:0007669"/>
    <property type="project" value="UniProtKB-SubCell"/>
</dbReference>
<evidence type="ECO:0000256" key="11">
    <source>
        <dbReference type="PROSITE-ProRule" id="PRU00282"/>
    </source>
</evidence>
<dbReference type="FunFam" id="1.50.40.10:FF:000131">
    <property type="entry name" value="Mitochondrial phosphate carrier protein 2"/>
    <property type="match status" value="1"/>
</dbReference>
<keyword evidence="15" id="KW-1185">Reference proteome</keyword>
<evidence type="ECO:0000256" key="13">
    <source>
        <dbReference type="SAM" id="MobiDB-lite"/>
    </source>
</evidence>
<dbReference type="PANTHER" id="PTHR45671">
    <property type="entry name" value="SOLUTE CARRIER FAMILY 25 (MITOCHONDRIAL CARRIER PHOSPHATE CARRIER), MEMBER 3, LIKE-RELATED-RELATED"/>
    <property type="match status" value="1"/>
</dbReference>
<evidence type="ECO:0000313" key="14">
    <source>
        <dbReference type="EMBL" id="KAG7292666.1"/>
    </source>
</evidence>
<keyword evidence="7" id="KW-1133">Transmembrane helix</keyword>
<keyword evidence="6" id="KW-0999">Mitochondrion inner membrane</keyword>
<dbReference type="SUPFAM" id="SSF103506">
    <property type="entry name" value="Mitochondrial carrier"/>
    <property type="match status" value="1"/>
</dbReference>
<evidence type="ECO:0000256" key="8">
    <source>
        <dbReference type="ARBA" id="ARBA00023128"/>
    </source>
</evidence>
<accession>A0AAD4I2Q2</accession>
<evidence type="ECO:0000256" key="9">
    <source>
        <dbReference type="ARBA" id="ARBA00023136"/>
    </source>
</evidence>
<comment type="similarity">
    <text evidence="2 12">Belongs to the mitochondrial carrier (TC 2.A.29) family.</text>
</comment>
<evidence type="ECO:0000256" key="6">
    <source>
        <dbReference type="ARBA" id="ARBA00022792"/>
    </source>
</evidence>
<evidence type="ECO:0000256" key="3">
    <source>
        <dbReference type="ARBA" id="ARBA00022448"/>
    </source>
</evidence>
<evidence type="ECO:0000256" key="12">
    <source>
        <dbReference type="RuleBase" id="RU000488"/>
    </source>
</evidence>
<dbReference type="GO" id="GO:0035434">
    <property type="term" value="P:copper ion transmembrane transport"/>
    <property type="evidence" value="ECO:0007669"/>
    <property type="project" value="UniProtKB-ARBA"/>
</dbReference>
<organism evidence="14 15">
    <name type="scientific">Staphylotrichum longicolle</name>
    <dbReference type="NCBI Taxonomy" id="669026"/>
    <lineage>
        <taxon>Eukaryota</taxon>
        <taxon>Fungi</taxon>
        <taxon>Dikarya</taxon>
        <taxon>Ascomycota</taxon>
        <taxon>Pezizomycotina</taxon>
        <taxon>Sordariomycetes</taxon>
        <taxon>Sordariomycetidae</taxon>
        <taxon>Sordariales</taxon>
        <taxon>Chaetomiaceae</taxon>
        <taxon>Staphylotrichum</taxon>
    </lineage>
</organism>
<reference evidence="14" key="1">
    <citation type="submission" date="2023-02" db="EMBL/GenBank/DDBJ databases">
        <authorList>
            <person name="Palmer J.M."/>
        </authorList>
    </citation>
    <scope>NUCLEOTIDE SEQUENCE</scope>
    <source>
        <strain evidence="14">FW57</strain>
    </source>
</reference>
<evidence type="ECO:0000313" key="15">
    <source>
        <dbReference type="Proteomes" id="UP001197093"/>
    </source>
</evidence>
<feature type="repeat" description="Solcar" evidence="11">
    <location>
        <begin position="172"/>
        <end position="257"/>
    </location>
</feature>
<dbReference type="Gene3D" id="1.50.40.10">
    <property type="entry name" value="Mitochondrial carrier domain"/>
    <property type="match status" value="2"/>
</dbReference>
<keyword evidence="5" id="KW-0677">Repeat</keyword>
<feature type="region of interest" description="Disordered" evidence="13">
    <location>
        <begin position="1"/>
        <end position="22"/>
    </location>
</feature>
<dbReference type="Proteomes" id="UP001197093">
    <property type="component" value="Unassembled WGS sequence"/>
</dbReference>
<gene>
    <name evidence="14" type="ORF">NEMBOFW57_002703</name>
</gene>
<dbReference type="FunFam" id="1.50.40.10:FF:000076">
    <property type="entry name" value="Mitochondrial phosphate carrier protein 2"/>
    <property type="match status" value="1"/>
</dbReference>
<dbReference type="AlphaFoldDB" id="A0AAD4I2Q2"/>
<dbReference type="EMBL" id="JAHCVI010000001">
    <property type="protein sequence ID" value="KAG7292666.1"/>
    <property type="molecule type" value="Genomic_DNA"/>
</dbReference>
<dbReference type="PANTHER" id="PTHR45671:SF10">
    <property type="entry name" value="SOLUTE CARRIER FAMILY 25 MEMBER 3"/>
    <property type="match status" value="1"/>
</dbReference>
<sequence length="373" mass="40782">MAPLFPNHDTLQQTLGSSSRPTPYQARVELYPAFSIVDDAKNKAHKLSAEAAKDFEAASQKAQAKAGKIELYSGKYYAACTFGGLLACGLTHTAVTPLDLVKVRRQVDSKLYKSNMQGWGLIYRAEGLRGIFTGWGPTFFGYSAQGAFKYGWYEYFKKTYSDLAGPEAAYKYKTALYLSASASAEFLADIALCPFEAIKVRMQSPGPAQYTGTLDGFRKIVGAEGVSGLYKGLYPLWGRQIPYTMMKFASFETIVEQIYARLPGSKNDYSKAAQTGVSFVGGYAAGILCAIVSHPADVMVSKLNAYRKAGEGFGAVTSRIYKDIGFKGLWNGLPVRIVMIGTLTGLQWMIYDYFKIFMGLPTTGGAPPPEEKK</sequence>
<comment type="subcellular location">
    <subcellularLocation>
        <location evidence="1">Mitochondrion inner membrane</location>
        <topology evidence="1">Multi-pass membrane protein</topology>
    </subcellularLocation>
</comment>
<dbReference type="Pfam" id="PF00153">
    <property type="entry name" value="Mito_carr"/>
    <property type="match status" value="3"/>
</dbReference>
<name>A0AAD4I2Q2_9PEZI</name>
<evidence type="ECO:0008006" key="16">
    <source>
        <dbReference type="Google" id="ProtNLM"/>
    </source>
</evidence>
<comment type="function">
    <text evidence="10">Transport of phosphate groups from the cytosol to the mitochondrial matrix.</text>
</comment>
<dbReference type="InterPro" id="IPR044677">
    <property type="entry name" value="SLC25A3/Pic2/Mir1-like"/>
</dbReference>
<dbReference type="InterPro" id="IPR018108">
    <property type="entry name" value="MCP_transmembrane"/>
</dbReference>
<keyword evidence="8" id="KW-0496">Mitochondrion</keyword>
<feature type="compositionally biased region" description="Polar residues" evidence="13">
    <location>
        <begin position="9"/>
        <end position="22"/>
    </location>
</feature>
<proteinExistence type="inferred from homology"/>
<dbReference type="GO" id="GO:0005315">
    <property type="term" value="F:phosphate transmembrane transporter activity"/>
    <property type="evidence" value="ECO:0007669"/>
    <property type="project" value="InterPro"/>
</dbReference>
<evidence type="ECO:0000256" key="10">
    <source>
        <dbReference type="ARBA" id="ARBA00054508"/>
    </source>
</evidence>
<dbReference type="PROSITE" id="PS50920">
    <property type="entry name" value="SOLCAR"/>
    <property type="match status" value="3"/>
</dbReference>
<evidence type="ECO:0000256" key="5">
    <source>
        <dbReference type="ARBA" id="ARBA00022737"/>
    </source>
</evidence>
<keyword evidence="9 11" id="KW-0472">Membrane</keyword>
<feature type="repeat" description="Solcar" evidence="11">
    <location>
        <begin position="75"/>
        <end position="159"/>
    </location>
</feature>
<dbReference type="InterPro" id="IPR023395">
    <property type="entry name" value="MCP_dom_sf"/>
</dbReference>
<keyword evidence="3 12" id="KW-0813">Transport</keyword>
<feature type="repeat" description="Solcar" evidence="11">
    <location>
        <begin position="273"/>
        <end position="357"/>
    </location>
</feature>
<keyword evidence="4 11" id="KW-0812">Transmembrane</keyword>
<dbReference type="GO" id="GO:1990547">
    <property type="term" value="P:mitochondrial phosphate ion transmembrane transport"/>
    <property type="evidence" value="ECO:0007669"/>
    <property type="project" value="InterPro"/>
</dbReference>